<evidence type="ECO:0008006" key="4">
    <source>
        <dbReference type="Google" id="ProtNLM"/>
    </source>
</evidence>
<keyword evidence="3" id="KW-1185">Reference proteome</keyword>
<feature type="region of interest" description="Disordered" evidence="1">
    <location>
        <begin position="186"/>
        <end position="209"/>
    </location>
</feature>
<comment type="caution">
    <text evidence="2">The sequence shown here is derived from an EMBL/GenBank/DDBJ whole genome shotgun (WGS) entry which is preliminary data.</text>
</comment>
<evidence type="ECO:0000313" key="2">
    <source>
        <dbReference type="EMBL" id="MBP2404242.1"/>
    </source>
</evidence>
<reference evidence="2 3" key="1">
    <citation type="submission" date="2021-03" db="EMBL/GenBank/DDBJ databases">
        <title>Sequencing the genomes of 1000 actinobacteria strains.</title>
        <authorList>
            <person name="Klenk H.-P."/>
        </authorList>
    </citation>
    <scope>NUCLEOTIDE SEQUENCE [LARGE SCALE GENOMIC DNA]</scope>
    <source>
        <strain evidence="2 3">DSM 41480</strain>
    </source>
</reference>
<dbReference type="Proteomes" id="UP001519291">
    <property type="component" value="Unassembled WGS sequence"/>
</dbReference>
<gene>
    <name evidence="2" type="ORF">JO379_003711</name>
</gene>
<organism evidence="2 3">
    <name type="scientific">Streptomyces syringium</name>
    <dbReference type="NCBI Taxonomy" id="76729"/>
    <lineage>
        <taxon>Bacteria</taxon>
        <taxon>Bacillati</taxon>
        <taxon>Actinomycetota</taxon>
        <taxon>Actinomycetes</taxon>
        <taxon>Kitasatosporales</taxon>
        <taxon>Streptomycetaceae</taxon>
        <taxon>Streptomyces</taxon>
    </lineage>
</organism>
<dbReference type="RefSeq" id="WP_209515953.1">
    <property type="nucleotide sequence ID" value="NZ_JAGIOH010000001.1"/>
</dbReference>
<proteinExistence type="predicted"/>
<dbReference type="EMBL" id="JAGIOH010000001">
    <property type="protein sequence ID" value="MBP2404242.1"/>
    <property type="molecule type" value="Genomic_DNA"/>
</dbReference>
<evidence type="ECO:0000313" key="3">
    <source>
        <dbReference type="Proteomes" id="UP001519291"/>
    </source>
</evidence>
<name>A0ABS4Y646_9ACTN</name>
<evidence type="ECO:0000256" key="1">
    <source>
        <dbReference type="SAM" id="MobiDB-lite"/>
    </source>
</evidence>
<sequence>MSDDGKEAPDRLPGKLPDLKSVRDLSENELTVALRQFWWLHDARWYQGVKKRFGQEVANEINAEALRFVGRRVGTWYANTHGVPDGSSPAELAEAVAGLTRTMTTEQMMRSHVEEIGEESLETVVTEFFALRMLKAARSLEGYECPCLDMRGGWFEGLGVKVEETTVECMRTGGSACRFHTEVRREPHTEAQATAHAEVSAELPAEQAS</sequence>
<protein>
    <recommendedName>
        <fullName evidence="4">L-2-amino-thiazoline-4-carboxylic acid hydrolase</fullName>
    </recommendedName>
</protein>
<dbReference type="GeneID" id="91570588"/>
<accession>A0ABS4Y646</accession>